<gene>
    <name evidence="2" type="ORF">MEBOL_003294</name>
</gene>
<feature type="region of interest" description="Disordered" evidence="1">
    <location>
        <begin position="1"/>
        <end position="45"/>
    </location>
</feature>
<accession>A0A250IDB8</accession>
<feature type="compositionally biased region" description="Basic and acidic residues" evidence="1">
    <location>
        <begin position="26"/>
        <end position="45"/>
    </location>
</feature>
<keyword evidence="3" id="KW-1185">Reference proteome</keyword>
<evidence type="ECO:0000256" key="1">
    <source>
        <dbReference type="SAM" id="MobiDB-lite"/>
    </source>
</evidence>
<evidence type="ECO:0000313" key="3">
    <source>
        <dbReference type="Proteomes" id="UP000217289"/>
    </source>
</evidence>
<dbReference type="RefSeq" id="WP_095978362.1">
    <property type="nucleotide sequence ID" value="NZ_CP022163.1"/>
</dbReference>
<dbReference type="AlphaFoldDB" id="A0A250IDB8"/>
<reference evidence="2 3" key="1">
    <citation type="submission" date="2017-06" db="EMBL/GenBank/DDBJ databases">
        <authorList>
            <person name="Kim H.J."/>
            <person name="Triplett B.A."/>
        </authorList>
    </citation>
    <scope>NUCLEOTIDE SEQUENCE [LARGE SCALE GENOMIC DNA]</scope>
    <source>
        <strain evidence="2 3">DSM 14713</strain>
    </source>
</reference>
<dbReference type="EMBL" id="CP022163">
    <property type="protein sequence ID" value="ATB29839.1"/>
    <property type="molecule type" value="Genomic_DNA"/>
</dbReference>
<protein>
    <submittedName>
        <fullName evidence="2">Uncharacterized protein</fullName>
    </submittedName>
</protein>
<name>A0A250IDB8_9BACT</name>
<evidence type="ECO:0000313" key="2">
    <source>
        <dbReference type="EMBL" id="ATB29839.1"/>
    </source>
</evidence>
<proteinExistence type="predicted"/>
<sequence>MFHSLDPFPLHPSPPSSTKLSPRPPRRGEFEPAPSEEGHPPESLDEQVREVLADLHQILKDLDAEESLREVRMSAEPLDAQVREVLADLHQLMADLG</sequence>
<organism evidence="2 3">
    <name type="scientific">Melittangium boletus DSM 14713</name>
    <dbReference type="NCBI Taxonomy" id="1294270"/>
    <lineage>
        <taxon>Bacteria</taxon>
        <taxon>Pseudomonadati</taxon>
        <taxon>Myxococcota</taxon>
        <taxon>Myxococcia</taxon>
        <taxon>Myxococcales</taxon>
        <taxon>Cystobacterineae</taxon>
        <taxon>Archangiaceae</taxon>
        <taxon>Melittangium</taxon>
    </lineage>
</organism>
<dbReference type="KEGG" id="mbd:MEBOL_003294"/>
<dbReference type="Proteomes" id="UP000217289">
    <property type="component" value="Chromosome"/>
</dbReference>